<reference evidence="7 8" key="1">
    <citation type="submission" date="2017-09" db="EMBL/GenBank/DDBJ databases">
        <title>Depth-based differentiation of microbial function through sediment-hosted aquifers and enrichment of novel symbionts in the deep terrestrial subsurface.</title>
        <authorList>
            <person name="Probst A.J."/>
            <person name="Ladd B."/>
            <person name="Jarett J.K."/>
            <person name="Geller-Mcgrath D.E."/>
            <person name="Sieber C.M."/>
            <person name="Emerson J.B."/>
            <person name="Anantharaman K."/>
            <person name="Thomas B.C."/>
            <person name="Malmstrom R."/>
            <person name="Stieglmeier M."/>
            <person name="Klingl A."/>
            <person name="Woyke T."/>
            <person name="Ryan C.M."/>
            <person name="Banfield J.F."/>
        </authorList>
    </citation>
    <scope>NUCLEOTIDE SEQUENCE [LARGE SCALE GENOMIC DNA]</scope>
    <source>
        <strain evidence="7">CG23_combo_of_CG06-09_8_20_14_all_41_10</strain>
    </source>
</reference>
<dbReference type="Proteomes" id="UP000231292">
    <property type="component" value="Unassembled WGS sequence"/>
</dbReference>
<dbReference type="PROSITE" id="PS51219">
    <property type="entry name" value="DPCK"/>
    <property type="match status" value="1"/>
</dbReference>
<proteinExistence type="inferred from homology"/>
<keyword evidence="5" id="KW-0808">Transferase</keyword>
<dbReference type="Pfam" id="PF01121">
    <property type="entry name" value="CoaE"/>
    <property type="match status" value="1"/>
</dbReference>
<dbReference type="GO" id="GO:0005524">
    <property type="term" value="F:ATP binding"/>
    <property type="evidence" value="ECO:0007669"/>
    <property type="project" value="UniProtKB-UniRule"/>
</dbReference>
<evidence type="ECO:0000256" key="4">
    <source>
        <dbReference type="ARBA" id="ARBA00022993"/>
    </source>
</evidence>
<keyword evidence="3 5" id="KW-0067">ATP-binding</keyword>
<name>A0A2G9YL52_9BACT</name>
<dbReference type="GO" id="GO:0005737">
    <property type="term" value="C:cytoplasm"/>
    <property type="evidence" value="ECO:0007669"/>
    <property type="project" value="UniProtKB-SubCell"/>
</dbReference>
<dbReference type="HAMAP" id="MF_00376">
    <property type="entry name" value="Dephospho_CoA_kinase"/>
    <property type="match status" value="1"/>
</dbReference>
<dbReference type="AlphaFoldDB" id="A0A2G9YL52"/>
<dbReference type="SUPFAM" id="SSF52540">
    <property type="entry name" value="P-loop containing nucleoside triphosphate hydrolases"/>
    <property type="match status" value="1"/>
</dbReference>
<dbReference type="NCBIfam" id="TIGR00152">
    <property type="entry name" value="dephospho-CoA kinase"/>
    <property type="match status" value="1"/>
</dbReference>
<dbReference type="EMBL" id="PCRK01000004">
    <property type="protein sequence ID" value="PIP19959.1"/>
    <property type="molecule type" value="Genomic_DNA"/>
</dbReference>
<dbReference type="InterPro" id="IPR001977">
    <property type="entry name" value="Depp_CoAkinase"/>
</dbReference>
<comment type="function">
    <text evidence="5">Catalyzes the phosphorylation of the 3'-hydroxyl group of dephosphocoenzyme A to form coenzyme A.</text>
</comment>
<keyword evidence="5" id="KW-0963">Cytoplasm</keyword>
<dbReference type="EC" id="2.7.1.24" evidence="5 6"/>
<evidence type="ECO:0000256" key="6">
    <source>
        <dbReference type="NCBIfam" id="TIGR00152"/>
    </source>
</evidence>
<dbReference type="Gene3D" id="3.40.50.300">
    <property type="entry name" value="P-loop containing nucleotide triphosphate hydrolases"/>
    <property type="match status" value="1"/>
</dbReference>
<evidence type="ECO:0000313" key="7">
    <source>
        <dbReference type="EMBL" id="PIP19959.1"/>
    </source>
</evidence>
<accession>A0A2G9YL52</accession>
<keyword evidence="4 5" id="KW-0173">Coenzyme A biosynthesis</keyword>
<evidence type="ECO:0000256" key="2">
    <source>
        <dbReference type="ARBA" id="ARBA00022741"/>
    </source>
</evidence>
<feature type="binding site" evidence="5">
    <location>
        <begin position="68"/>
        <end position="73"/>
    </location>
    <ligand>
        <name>ATP</name>
        <dbReference type="ChEBI" id="CHEBI:30616"/>
    </ligand>
</feature>
<evidence type="ECO:0000256" key="3">
    <source>
        <dbReference type="ARBA" id="ARBA00022840"/>
    </source>
</evidence>
<comment type="subcellular location">
    <subcellularLocation>
        <location evidence="5">Cytoplasm</location>
    </subcellularLocation>
</comment>
<dbReference type="PANTHER" id="PTHR10695:SF46">
    <property type="entry name" value="BIFUNCTIONAL COENZYME A SYNTHASE-RELATED"/>
    <property type="match status" value="1"/>
</dbReference>
<dbReference type="InterPro" id="IPR027417">
    <property type="entry name" value="P-loop_NTPase"/>
</dbReference>
<gene>
    <name evidence="5" type="primary">coaE</name>
    <name evidence="7" type="ORF">COX41_00110</name>
</gene>
<evidence type="ECO:0000256" key="5">
    <source>
        <dbReference type="HAMAP-Rule" id="MF_00376"/>
    </source>
</evidence>
<evidence type="ECO:0000313" key="8">
    <source>
        <dbReference type="Proteomes" id="UP000231292"/>
    </source>
</evidence>
<dbReference type="UniPathway" id="UPA00241">
    <property type="reaction ID" value="UER00356"/>
</dbReference>
<keyword evidence="5 7" id="KW-0418">Kinase</keyword>
<dbReference type="GO" id="GO:0004140">
    <property type="term" value="F:dephospho-CoA kinase activity"/>
    <property type="evidence" value="ECO:0007669"/>
    <property type="project" value="UniProtKB-UniRule"/>
</dbReference>
<dbReference type="CDD" id="cd02022">
    <property type="entry name" value="DPCK"/>
    <property type="match status" value="1"/>
</dbReference>
<comment type="caution">
    <text evidence="7">The sequence shown here is derived from an EMBL/GenBank/DDBJ whole genome shotgun (WGS) entry which is preliminary data.</text>
</comment>
<dbReference type="GO" id="GO:0015937">
    <property type="term" value="P:coenzyme A biosynthetic process"/>
    <property type="evidence" value="ECO:0007669"/>
    <property type="project" value="UniProtKB-UniRule"/>
</dbReference>
<evidence type="ECO:0000256" key="1">
    <source>
        <dbReference type="ARBA" id="ARBA00009018"/>
    </source>
</evidence>
<organism evidence="7 8">
    <name type="scientific">Candidatus Sherwoodlollariibacterium unditelluris</name>
    <dbReference type="NCBI Taxonomy" id="1974757"/>
    <lineage>
        <taxon>Bacteria</taxon>
        <taxon>Pseudomonadati</taxon>
        <taxon>Candidatus Omnitrophota</taxon>
        <taxon>Candidatus Sherwoodlollariibacterium</taxon>
    </lineage>
</organism>
<protein>
    <recommendedName>
        <fullName evidence="5 6">Dephospho-CoA kinase</fullName>
        <ecNumber evidence="5 6">2.7.1.24</ecNumber>
    </recommendedName>
    <alternativeName>
        <fullName evidence="5">Dephosphocoenzyme A kinase</fullName>
    </alternativeName>
</protein>
<comment type="catalytic activity">
    <reaction evidence="5">
        <text>3'-dephospho-CoA + ATP = ADP + CoA + H(+)</text>
        <dbReference type="Rhea" id="RHEA:18245"/>
        <dbReference type="ChEBI" id="CHEBI:15378"/>
        <dbReference type="ChEBI" id="CHEBI:30616"/>
        <dbReference type="ChEBI" id="CHEBI:57287"/>
        <dbReference type="ChEBI" id="CHEBI:57328"/>
        <dbReference type="ChEBI" id="CHEBI:456216"/>
        <dbReference type="EC" id="2.7.1.24"/>
    </reaction>
</comment>
<dbReference type="PANTHER" id="PTHR10695">
    <property type="entry name" value="DEPHOSPHO-COA KINASE-RELATED"/>
    <property type="match status" value="1"/>
</dbReference>
<keyword evidence="2 5" id="KW-0547">Nucleotide-binding</keyword>
<comment type="pathway">
    <text evidence="5">Cofactor biosynthesis; coenzyme A biosynthesis; CoA from (R)-pantothenate: step 5/5.</text>
</comment>
<comment type="similarity">
    <text evidence="1 5">Belongs to the CoaE family.</text>
</comment>
<sequence length="255" mass="29143">MQRQKKNEAPLFGLKPEVSQMKYLSGHILSPWSHYRSTKDFARQKHKVLNSRPRKYKKLIIGVTGIFGSGKSTVSRIFKSYGAKIIDADKIAHRCLLPGAKSYKRIVSSFGKGIIFKARRKINRHKLGRLVFGNRRLLKKLNSIIHPKVISDIKESIRKSEAKVIVLDAPLLLEAGLKKMVDDLIVVIIDRDELIRRLMKKASLKRPDILKRINAQISQNIKSRFANFIIDNSGAVSDTKKQVKKIWKSLAPRSR</sequence>